<dbReference type="InterPro" id="IPR036102">
    <property type="entry name" value="OsmC/Ohrsf"/>
</dbReference>
<gene>
    <name evidence="1" type="ORF">DealDRAFT_3037</name>
</gene>
<accession>C0GKM8</accession>
<dbReference type="Proteomes" id="UP000006443">
    <property type="component" value="Unassembled WGS sequence"/>
</dbReference>
<proteinExistence type="predicted"/>
<dbReference type="InterPro" id="IPR003718">
    <property type="entry name" value="OsmC/Ohr_fam"/>
</dbReference>
<protein>
    <submittedName>
        <fullName evidence="1">OsmC family protein</fullName>
    </submittedName>
</protein>
<evidence type="ECO:0000313" key="1">
    <source>
        <dbReference type="EMBL" id="EEG76120.1"/>
    </source>
</evidence>
<dbReference type="InterPro" id="IPR015946">
    <property type="entry name" value="KH_dom-like_a/b"/>
</dbReference>
<evidence type="ECO:0000313" key="2">
    <source>
        <dbReference type="Proteomes" id="UP000006443"/>
    </source>
</evidence>
<dbReference type="PANTHER" id="PTHR34352">
    <property type="entry name" value="PROTEIN YHFA"/>
    <property type="match status" value="1"/>
</dbReference>
<name>C0GKM8_DETAL</name>
<reference evidence="1 2" key="1">
    <citation type="submission" date="2009-02" db="EMBL/GenBank/DDBJ databases">
        <title>Sequencing of the draft genome and assembly of Dethiobacter alkaliphilus AHT 1.</title>
        <authorList>
            <consortium name="US DOE Joint Genome Institute (JGI-PGF)"/>
            <person name="Lucas S."/>
            <person name="Copeland A."/>
            <person name="Lapidus A."/>
            <person name="Glavina del Rio T."/>
            <person name="Dalin E."/>
            <person name="Tice H."/>
            <person name="Bruce D."/>
            <person name="Goodwin L."/>
            <person name="Pitluck S."/>
            <person name="Larimer F."/>
            <person name="Land M.L."/>
            <person name="Hauser L."/>
            <person name="Muyzer G."/>
        </authorList>
    </citation>
    <scope>NUCLEOTIDE SEQUENCE [LARGE SCALE GENOMIC DNA]</scope>
    <source>
        <strain evidence="1 2">AHT 1</strain>
    </source>
</reference>
<dbReference type="EMBL" id="ACJM01000025">
    <property type="protein sequence ID" value="EEG76120.1"/>
    <property type="molecule type" value="Genomic_DNA"/>
</dbReference>
<keyword evidence="2" id="KW-1185">Reference proteome</keyword>
<sequence length="138" mass="15133">MSSVKVKWQNDLYFQGVSGSGQTVQLEGATGTGQGVRPSEMLLLALGGCTGMDIVSLLQKFEARLDHFQVELGGEKHSQHPKSFRTITAVYHISGDVTPQQAWKAVSSSYKKYSVIANSLQANIEYRVLLNGEEITEK</sequence>
<dbReference type="SUPFAM" id="SSF82784">
    <property type="entry name" value="OsmC-like"/>
    <property type="match status" value="1"/>
</dbReference>
<dbReference type="STRING" id="555088.DealDRAFT_3037"/>
<comment type="caution">
    <text evidence="1">The sequence shown here is derived from an EMBL/GenBank/DDBJ whole genome shotgun (WGS) entry which is preliminary data.</text>
</comment>
<dbReference type="PANTHER" id="PTHR34352:SF1">
    <property type="entry name" value="PROTEIN YHFA"/>
    <property type="match status" value="1"/>
</dbReference>
<organism evidence="1 2">
    <name type="scientific">Dethiobacter alkaliphilus AHT 1</name>
    <dbReference type="NCBI Taxonomy" id="555088"/>
    <lineage>
        <taxon>Bacteria</taxon>
        <taxon>Bacillati</taxon>
        <taxon>Bacillota</taxon>
        <taxon>Dethiobacteria</taxon>
        <taxon>Dethiobacterales</taxon>
        <taxon>Dethiobacteraceae</taxon>
        <taxon>Dethiobacter</taxon>
    </lineage>
</organism>
<dbReference type="RefSeq" id="WP_008519043.1">
    <property type="nucleotide sequence ID" value="NZ_ACJM01000025.1"/>
</dbReference>
<dbReference type="Pfam" id="PF02566">
    <property type="entry name" value="OsmC"/>
    <property type="match status" value="1"/>
</dbReference>
<dbReference type="eggNOG" id="COG1765">
    <property type="taxonomic scope" value="Bacteria"/>
</dbReference>
<dbReference type="AlphaFoldDB" id="C0GKM8"/>
<dbReference type="Gene3D" id="3.30.300.20">
    <property type="match status" value="1"/>
</dbReference>